<sequence length="587" mass="65960">PSSSDEQERPSDGEQSSDHECISDIELDSTISLEQSLEAEPDEEDVIQESDNNQSDWAGIQFSSACHDDNAGLLDAGEEDHAIFVRDRQLLPSRPPTPLTPILEPANLRKYLQSRNRDKLQALLHNIQDRLDSMDNVRSLDFVTDVRGVQLSEHAQEVQWLTGHRTLLPTLFSRPGDPQSAVVNEDDIQLVKFLASRPAAHEHSPNFSFINSTSQDVAGQIHTGLREGKACLIRNMIRPPKDFEFTTEHLWNEYALPADMPVDIHNVRKRCASWAEPYEHGLLHDIVDSADDTQDIKFVLACNLSTRSLLQGLENLDDGLAQGWGTTAAAYPTAGQWVHPDNWLNRGWVLLHQAGVVTYAHQDSDGNCTWIIPHSGVKFWCYFNLNDEHRNLDRATQKMLMSHLCCLMNFDPELTESQLPDTDLAKSHPDLAKKTIAEIFDVEVVVLYPGDALFQPPGKMHAVYTPVKSVAQGGHFFLYDTLHRTELARSVDNKYGNHTTNQNHYNAMETLNHMVLTLPYLPADFVLYERPLLALMVMMHDADRMEVQALAKGPLSTHANLTGHSYEICKKLARGMGYPNLAAVAKE</sequence>
<dbReference type="InterPro" id="IPR003347">
    <property type="entry name" value="JmjC_dom"/>
</dbReference>
<dbReference type="Proteomes" id="UP000076871">
    <property type="component" value="Unassembled WGS sequence"/>
</dbReference>
<dbReference type="EMBL" id="KV427716">
    <property type="protein sequence ID" value="KZS99792.1"/>
    <property type="molecule type" value="Genomic_DNA"/>
</dbReference>
<proteinExistence type="predicted"/>
<evidence type="ECO:0000256" key="1">
    <source>
        <dbReference type="SAM" id="MobiDB-lite"/>
    </source>
</evidence>
<dbReference type="PROSITE" id="PS51184">
    <property type="entry name" value="JMJC"/>
    <property type="match status" value="1"/>
</dbReference>
<dbReference type="OrthoDB" id="4161428at2759"/>
<feature type="non-terminal residue" evidence="3">
    <location>
        <position position="1"/>
    </location>
</feature>
<accession>A0A165AWJ8</accession>
<evidence type="ECO:0000313" key="4">
    <source>
        <dbReference type="Proteomes" id="UP000076871"/>
    </source>
</evidence>
<dbReference type="AlphaFoldDB" id="A0A165AWJ8"/>
<gene>
    <name evidence="3" type="ORF">LAESUDRAFT_765200</name>
</gene>
<evidence type="ECO:0000259" key="2">
    <source>
        <dbReference type="PROSITE" id="PS51184"/>
    </source>
</evidence>
<name>A0A165AWJ8_9APHY</name>
<feature type="non-terminal residue" evidence="3">
    <location>
        <position position="587"/>
    </location>
</feature>
<dbReference type="InParanoid" id="A0A165AWJ8"/>
<keyword evidence="4" id="KW-1185">Reference proteome</keyword>
<feature type="region of interest" description="Disordered" evidence="1">
    <location>
        <begin position="1"/>
        <end position="22"/>
    </location>
</feature>
<reference evidence="3 4" key="1">
    <citation type="journal article" date="2016" name="Mol. Biol. Evol.">
        <title>Comparative Genomics of Early-Diverging Mushroom-Forming Fungi Provides Insights into the Origins of Lignocellulose Decay Capabilities.</title>
        <authorList>
            <person name="Nagy L.G."/>
            <person name="Riley R."/>
            <person name="Tritt A."/>
            <person name="Adam C."/>
            <person name="Daum C."/>
            <person name="Floudas D."/>
            <person name="Sun H."/>
            <person name="Yadav J.S."/>
            <person name="Pangilinan J."/>
            <person name="Larsson K.H."/>
            <person name="Matsuura K."/>
            <person name="Barry K."/>
            <person name="Labutti K."/>
            <person name="Kuo R."/>
            <person name="Ohm R.A."/>
            <person name="Bhattacharya S.S."/>
            <person name="Shirouzu T."/>
            <person name="Yoshinaga Y."/>
            <person name="Martin F.M."/>
            <person name="Grigoriev I.V."/>
            <person name="Hibbett D.S."/>
        </authorList>
    </citation>
    <scope>NUCLEOTIDE SEQUENCE [LARGE SCALE GENOMIC DNA]</scope>
    <source>
        <strain evidence="3 4">93-53</strain>
    </source>
</reference>
<dbReference type="Gene3D" id="2.60.120.650">
    <property type="entry name" value="Cupin"/>
    <property type="match status" value="1"/>
</dbReference>
<dbReference type="RefSeq" id="XP_040757533.1">
    <property type="nucleotide sequence ID" value="XM_040913600.1"/>
</dbReference>
<dbReference type="GeneID" id="63830628"/>
<dbReference type="STRING" id="1314785.A0A165AWJ8"/>
<organism evidence="3 4">
    <name type="scientific">Laetiporus sulphureus 93-53</name>
    <dbReference type="NCBI Taxonomy" id="1314785"/>
    <lineage>
        <taxon>Eukaryota</taxon>
        <taxon>Fungi</taxon>
        <taxon>Dikarya</taxon>
        <taxon>Basidiomycota</taxon>
        <taxon>Agaricomycotina</taxon>
        <taxon>Agaricomycetes</taxon>
        <taxon>Polyporales</taxon>
        <taxon>Laetiporus</taxon>
    </lineage>
</organism>
<protein>
    <recommendedName>
        <fullName evidence="2">JmjC domain-containing protein</fullName>
    </recommendedName>
</protein>
<feature type="domain" description="JmjC" evidence="2">
    <location>
        <begin position="328"/>
        <end position="493"/>
    </location>
</feature>
<dbReference type="SUPFAM" id="SSF51197">
    <property type="entry name" value="Clavaminate synthase-like"/>
    <property type="match status" value="1"/>
</dbReference>
<evidence type="ECO:0000313" key="3">
    <source>
        <dbReference type="EMBL" id="KZS99792.1"/>
    </source>
</evidence>